<comment type="caution">
    <text evidence="3">The sequence shown here is derived from an EMBL/GenBank/DDBJ whole genome shotgun (WGS) entry which is preliminary data.</text>
</comment>
<evidence type="ECO:0000256" key="2">
    <source>
        <dbReference type="SAM" id="SignalP"/>
    </source>
</evidence>
<feature type="transmembrane region" description="Helical" evidence="1">
    <location>
        <begin position="75"/>
        <end position="94"/>
    </location>
</feature>
<dbReference type="EMBL" id="JANUEK010000004">
    <property type="protein sequence ID" value="MCS4279786.1"/>
    <property type="molecule type" value="Genomic_DNA"/>
</dbReference>
<feature type="transmembrane region" description="Helical" evidence="1">
    <location>
        <begin position="47"/>
        <end position="63"/>
    </location>
</feature>
<keyword evidence="1" id="KW-0472">Membrane</keyword>
<feature type="chain" id="PRO_5043834755" description="Transmembrane protein" evidence="2">
    <location>
        <begin position="32"/>
        <end position="147"/>
    </location>
</feature>
<organism evidence="3 4">
    <name type="scientific">Stenotrophomonas rhizophila</name>
    <dbReference type="NCBI Taxonomy" id="216778"/>
    <lineage>
        <taxon>Bacteria</taxon>
        <taxon>Pseudomonadati</taxon>
        <taxon>Pseudomonadota</taxon>
        <taxon>Gammaproteobacteria</taxon>
        <taxon>Lysobacterales</taxon>
        <taxon>Lysobacteraceae</taxon>
        <taxon>Stenotrophomonas</taxon>
    </lineage>
</organism>
<reference evidence="3" key="1">
    <citation type="submission" date="2022-08" db="EMBL/GenBank/DDBJ databases">
        <title>Genomic analyses of the natural microbiome of Caenorhabditis elegans.</title>
        <authorList>
            <person name="Samuel B."/>
        </authorList>
    </citation>
    <scope>NUCLEOTIDE SEQUENCE</scope>
    <source>
        <strain evidence="3">BIGb0277</strain>
    </source>
</reference>
<accession>A0AAW5PJ85</accession>
<evidence type="ECO:0000256" key="1">
    <source>
        <dbReference type="SAM" id="Phobius"/>
    </source>
</evidence>
<dbReference type="RefSeq" id="WP_310443866.1">
    <property type="nucleotide sequence ID" value="NZ_JANUEK010000004.1"/>
</dbReference>
<evidence type="ECO:0008006" key="5">
    <source>
        <dbReference type="Google" id="ProtNLM"/>
    </source>
</evidence>
<sequence length="147" mass="15235">MAPASKRCPARPAIARGGLTLAMLVPAFAQASSSAHAISAPAGAVLLWGAALLAAGTTVAWLLGRPSAQARWPRIGFGLALLAVMVALALQLAADLGSGHSALQLRFGRHAASADTQPTRFGWMIACYLAALAASGWGAWRLLRRRR</sequence>
<feature type="transmembrane region" description="Helical" evidence="1">
    <location>
        <begin position="121"/>
        <end position="143"/>
    </location>
</feature>
<name>A0AAW5PJ85_9GAMM</name>
<keyword evidence="2" id="KW-0732">Signal</keyword>
<keyword evidence="1" id="KW-1133">Transmembrane helix</keyword>
<protein>
    <recommendedName>
        <fullName evidence="5">Transmembrane protein</fullName>
    </recommendedName>
</protein>
<gene>
    <name evidence="3" type="ORF">M2412_001778</name>
</gene>
<feature type="signal peptide" evidence="2">
    <location>
        <begin position="1"/>
        <end position="31"/>
    </location>
</feature>
<evidence type="ECO:0000313" key="3">
    <source>
        <dbReference type="EMBL" id="MCS4279786.1"/>
    </source>
</evidence>
<keyword evidence="1" id="KW-0812">Transmembrane</keyword>
<evidence type="ECO:0000313" key="4">
    <source>
        <dbReference type="Proteomes" id="UP001320691"/>
    </source>
</evidence>
<dbReference type="Proteomes" id="UP001320691">
    <property type="component" value="Unassembled WGS sequence"/>
</dbReference>
<dbReference type="AlphaFoldDB" id="A0AAW5PJ85"/>
<proteinExistence type="predicted"/>